<evidence type="ECO:0000313" key="2">
    <source>
        <dbReference type="Proteomes" id="UP000310406"/>
    </source>
</evidence>
<proteinExistence type="predicted"/>
<protein>
    <submittedName>
        <fullName evidence="1">Uncharacterized protein</fullName>
    </submittedName>
</protein>
<gene>
    <name evidence="1" type="ORF">EZV76_13715</name>
</gene>
<comment type="caution">
    <text evidence="1">The sequence shown here is derived from an EMBL/GenBank/DDBJ whole genome shotgun (WGS) entry which is preliminary data.</text>
</comment>
<evidence type="ECO:0000313" key="1">
    <source>
        <dbReference type="EMBL" id="THV57943.1"/>
    </source>
</evidence>
<dbReference type="EMBL" id="SNTZ01000010">
    <property type="protein sequence ID" value="THV57943.1"/>
    <property type="molecule type" value="Genomic_DNA"/>
</dbReference>
<dbReference type="AlphaFoldDB" id="A0A4S8RHT8"/>
<organism evidence="1 2">
    <name type="scientific">Flagellimonas alvinocaridis</name>
    <dbReference type="NCBI Taxonomy" id="2530200"/>
    <lineage>
        <taxon>Bacteria</taxon>
        <taxon>Pseudomonadati</taxon>
        <taxon>Bacteroidota</taxon>
        <taxon>Flavobacteriia</taxon>
        <taxon>Flavobacteriales</taxon>
        <taxon>Flavobacteriaceae</taxon>
        <taxon>Flagellimonas</taxon>
    </lineage>
</organism>
<keyword evidence="2" id="KW-1185">Reference proteome</keyword>
<name>A0A4S8RHT8_9FLAO</name>
<dbReference type="Proteomes" id="UP000310406">
    <property type="component" value="Unassembled WGS sequence"/>
</dbReference>
<reference evidence="1 2" key="1">
    <citation type="submission" date="2019-03" db="EMBL/GenBank/DDBJ databases">
        <title>Muricauda SCR12 sp.nov, a marine bacterium isolated from Pacific Ocean:the Okinawa trough.</title>
        <authorList>
            <person name="Liu L."/>
        </authorList>
    </citation>
    <scope>NUCLEOTIDE SEQUENCE [LARGE SCALE GENOMIC DNA]</scope>
    <source>
        <strain evidence="1 2">SCR12</strain>
    </source>
</reference>
<accession>A0A4S8RHT8</accession>
<sequence>MYHKLNTMSCTNPNPWYAKKHTHHSQFSDIEFIEAFEKAVLDPKLFNHEAHLRLAWIYLQNFGEQKAIEKTCSGIKHFDIVCGNGDKFHTTITVASVKMVRHFIKKSKSASYFDFIEEFPQLKVAFKEILGQHYSPEVFISKKAKVDYIAPDVLPFD</sequence>